<dbReference type="GO" id="GO:0006310">
    <property type="term" value="P:DNA recombination"/>
    <property type="evidence" value="ECO:0007669"/>
    <property type="project" value="UniProtKB-KW"/>
</dbReference>
<evidence type="ECO:0000259" key="8">
    <source>
        <dbReference type="Pfam" id="PF00149"/>
    </source>
</evidence>
<dbReference type="InterPro" id="IPR026843">
    <property type="entry name" value="SbcD_C"/>
</dbReference>
<keyword evidence="6 7" id="KW-0269">Exonuclease</keyword>
<keyword evidence="7" id="KW-0233">DNA recombination</keyword>
<dbReference type="SUPFAM" id="SSF56300">
    <property type="entry name" value="Metallo-dependent phosphatases"/>
    <property type="match status" value="1"/>
</dbReference>
<dbReference type="GO" id="GO:0008408">
    <property type="term" value="F:3'-5' exonuclease activity"/>
    <property type="evidence" value="ECO:0007669"/>
    <property type="project" value="InterPro"/>
</dbReference>
<evidence type="ECO:0000256" key="2">
    <source>
        <dbReference type="ARBA" id="ARBA00011322"/>
    </source>
</evidence>
<dbReference type="NCBIfam" id="TIGR00619">
    <property type="entry name" value="sbcd"/>
    <property type="match status" value="1"/>
</dbReference>
<proteinExistence type="inferred from homology"/>
<dbReference type="InterPro" id="IPR029052">
    <property type="entry name" value="Metallo-depent_PP-like"/>
</dbReference>
<keyword evidence="5 7" id="KW-0378">Hydrolase</keyword>
<evidence type="ECO:0000256" key="6">
    <source>
        <dbReference type="ARBA" id="ARBA00022839"/>
    </source>
</evidence>
<dbReference type="InterPro" id="IPR004843">
    <property type="entry name" value="Calcineurin-like_PHP"/>
</dbReference>
<keyword evidence="7" id="KW-0255">Endonuclease</keyword>
<dbReference type="PANTHER" id="PTHR30337">
    <property type="entry name" value="COMPONENT OF ATP-DEPENDENT DSDNA EXONUCLEASE"/>
    <property type="match status" value="1"/>
</dbReference>
<evidence type="ECO:0000313" key="11">
    <source>
        <dbReference type="Proteomes" id="UP000264036"/>
    </source>
</evidence>
<evidence type="ECO:0000256" key="5">
    <source>
        <dbReference type="ARBA" id="ARBA00022801"/>
    </source>
</evidence>
<keyword evidence="7" id="KW-0235">DNA replication</keyword>
<sequence length="378" mass="42054">MKFIHTSDWHLGRSLCNHPLLDDQAHVLQQIADYAQQHQADALVIAGDVYDRAVPPAGAVRLLNDFLNRMHGLNIPVVIIPGNHDSADRLGFAATPLNASGVHIIADYEQMLQPVMVKTQMGPLYFHGIPYTDPIQVRVFAQEPIDSYEQAHRYLIERIARNKPAQGVHVLISHCFLAGSQESESERPLAVGGADQVPAALFEGFAYVALGHLHGPQAFRQGRIRYSGSPLKYSFSEEKHKKGVLLVDIDQDGVAAATPLPLYPRHEVRTIEGKLDDLVRAAQTDAHCDDYLLARLTDDHAILDPMGKLRAVYPNLLQMEKPQLYQDETGPLMSAARLRRDEFSLFSDFFEQVSGQPMTQAQSTAMQSVVDNVLKREA</sequence>
<dbReference type="CDD" id="cd00840">
    <property type="entry name" value="MPP_Mre11_N"/>
    <property type="match status" value="1"/>
</dbReference>
<organism evidence="10 11">
    <name type="scientific">Advenella kashmirensis</name>
    <dbReference type="NCBI Taxonomy" id="310575"/>
    <lineage>
        <taxon>Bacteria</taxon>
        <taxon>Pseudomonadati</taxon>
        <taxon>Pseudomonadota</taxon>
        <taxon>Betaproteobacteria</taxon>
        <taxon>Burkholderiales</taxon>
        <taxon>Alcaligenaceae</taxon>
    </lineage>
</organism>
<dbReference type="Gene3D" id="3.60.21.10">
    <property type="match status" value="1"/>
</dbReference>
<dbReference type="PANTHER" id="PTHR30337:SF0">
    <property type="entry name" value="NUCLEASE SBCCD SUBUNIT D"/>
    <property type="match status" value="1"/>
</dbReference>
<evidence type="ECO:0000259" key="9">
    <source>
        <dbReference type="Pfam" id="PF12320"/>
    </source>
</evidence>
<name>A0A356LB95_9BURK</name>
<dbReference type="InterPro" id="IPR041796">
    <property type="entry name" value="Mre11_N"/>
</dbReference>
<keyword evidence="4 7" id="KW-0540">Nuclease</keyword>
<gene>
    <name evidence="7" type="primary">sbcD</name>
    <name evidence="10" type="ORF">DD666_00255</name>
</gene>
<dbReference type="InterPro" id="IPR004593">
    <property type="entry name" value="SbcD"/>
</dbReference>
<dbReference type="GO" id="GO:0004519">
    <property type="term" value="F:endonuclease activity"/>
    <property type="evidence" value="ECO:0007669"/>
    <property type="project" value="UniProtKB-KW"/>
</dbReference>
<comment type="caution">
    <text evidence="10">The sequence shown here is derived from an EMBL/GenBank/DDBJ whole genome shotgun (WGS) entry which is preliminary data.</text>
</comment>
<feature type="domain" description="Calcineurin-like phosphoesterase" evidence="8">
    <location>
        <begin position="1"/>
        <end position="215"/>
    </location>
</feature>
<dbReference type="AlphaFoldDB" id="A0A356LB95"/>
<comment type="subunit">
    <text evidence="2 7">Heterodimer of SbcC and SbcD.</text>
</comment>
<dbReference type="InterPro" id="IPR050535">
    <property type="entry name" value="DNA_Repair-Maintenance_Comp"/>
</dbReference>
<comment type="similarity">
    <text evidence="1 7">Belongs to the SbcD family.</text>
</comment>
<accession>A0A356LB95</accession>
<dbReference type="EMBL" id="DOEK01000003">
    <property type="protein sequence ID" value="HBP27831.1"/>
    <property type="molecule type" value="Genomic_DNA"/>
</dbReference>
<dbReference type="Pfam" id="PF00149">
    <property type="entry name" value="Metallophos"/>
    <property type="match status" value="1"/>
</dbReference>
<comment type="function">
    <text evidence="7">SbcCD cleaves DNA hairpin structures. These structures can inhibit DNA replication and are intermediates in certain DNA recombination reactions. The complex acts as a 3'-&gt;5' double strand exonuclease that can open hairpins. It also has a 5' single-strand endonuclease activity.</text>
</comment>
<evidence type="ECO:0000313" key="10">
    <source>
        <dbReference type="EMBL" id="HBP27831.1"/>
    </source>
</evidence>
<feature type="domain" description="Nuclease SbcCD subunit D C-terminal" evidence="9">
    <location>
        <begin position="265"/>
        <end position="353"/>
    </location>
</feature>
<evidence type="ECO:0000256" key="1">
    <source>
        <dbReference type="ARBA" id="ARBA00010555"/>
    </source>
</evidence>
<evidence type="ECO:0000256" key="7">
    <source>
        <dbReference type="RuleBase" id="RU363069"/>
    </source>
</evidence>
<evidence type="ECO:0000256" key="3">
    <source>
        <dbReference type="ARBA" id="ARBA00013365"/>
    </source>
</evidence>
<protein>
    <recommendedName>
        <fullName evidence="3 7">Nuclease SbcCD subunit D</fullName>
    </recommendedName>
</protein>
<dbReference type="Pfam" id="PF12320">
    <property type="entry name" value="SbcD_C"/>
    <property type="match status" value="1"/>
</dbReference>
<dbReference type="Proteomes" id="UP000264036">
    <property type="component" value="Unassembled WGS sequence"/>
</dbReference>
<evidence type="ECO:0000256" key="4">
    <source>
        <dbReference type="ARBA" id="ARBA00022722"/>
    </source>
</evidence>
<reference evidence="10 11" key="1">
    <citation type="journal article" date="2018" name="Nat. Biotechnol.">
        <title>A standardized bacterial taxonomy based on genome phylogeny substantially revises the tree of life.</title>
        <authorList>
            <person name="Parks D.H."/>
            <person name="Chuvochina M."/>
            <person name="Waite D.W."/>
            <person name="Rinke C."/>
            <person name="Skarshewski A."/>
            <person name="Chaumeil P.A."/>
            <person name="Hugenholtz P."/>
        </authorList>
    </citation>
    <scope>NUCLEOTIDE SEQUENCE [LARGE SCALE GENOMIC DNA]</scope>
    <source>
        <strain evidence="10">UBA10707</strain>
    </source>
</reference>
<dbReference type="GO" id="GO:0006260">
    <property type="term" value="P:DNA replication"/>
    <property type="evidence" value="ECO:0007669"/>
    <property type="project" value="UniProtKB-KW"/>
</dbReference>